<keyword evidence="2" id="KW-1185">Reference proteome</keyword>
<protein>
    <recommendedName>
        <fullName evidence="3">DUF3291 domain-containing protein</fullName>
    </recommendedName>
</protein>
<evidence type="ECO:0008006" key="3">
    <source>
        <dbReference type="Google" id="ProtNLM"/>
    </source>
</evidence>
<organism evidence="1 2">
    <name type="scientific">Nonomuraea typhae</name>
    <dbReference type="NCBI Taxonomy" id="2603600"/>
    <lineage>
        <taxon>Bacteria</taxon>
        <taxon>Bacillati</taxon>
        <taxon>Actinomycetota</taxon>
        <taxon>Actinomycetes</taxon>
        <taxon>Streptosporangiales</taxon>
        <taxon>Streptosporangiaceae</taxon>
        <taxon>Nonomuraea</taxon>
    </lineage>
</organism>
<sequence length="71" mass="8367">MVNEDRFPMTIYLVTGLRSTGWLFANTGPMKLALKRRAYWGVKIWRQDVDHSAAWHNVTDEFLDENGKPKW</sequence>
<gene>
    <name evidence="1" type="ORF">ACIBG2_01070</name>
</gene>
<evidence type="ECO:0000313" key="1">
    <source>
        <dbReference type="EMBL" id="MFI6495941.1"/>
    </source>
</evidence>
<proteinExistence type="predicted"/>
<dbReference type="RefSeq" id="WP_397077754.1">
    <property type="nucleotide sequence ID" value="NZ_JBITGY010000001.1"/>
</dbReference>
<dbReference type="EMBL" id="JBITGY010000001">
    <property type="protein sequence ID" value="MFI6495941.1"/>
    <property type="molecule type" value="Genomic_DNA"/>
</dbReference>
<accession>A0ABW7YJW2</accession>
<reference evidence="1 2" key="1">
    <citation type="submission" date="2024-10" db="EMBL/GenBank/DDBJ databases">
        <title>The Natural Products Discovery Center: Release of the First 8490 Sequenced Strains for Exploring Actinobacteria Biosynthetic Diversity.</title>
        <authorList>
            <person name="Kalkreuter E."/>
            <person name="Kautsar S.A."/>
            <person name="Yang D."/>
            <person name="Bader C.D."/>
            <person name="Teijaro C.N."/>
            <person name="Fluegel L."/>
            <person name="Davis C.M."/>
            <person name="Simpson J.R."/>
            <person name="Lauterbach L."/>
            <person name="Steele A.D."/>
            <person name="Gui C."/>
            <person name="Meng S."/>
            <person name="Li G."/>
            <person name="Viehrig K."/>
            <person name="Ye F."/>
            <person name="Su P."/>
            <person name="Kiefer A.F."/>
            <person name="Nichols A."/>
            <person name="Cepeda A.J."/>
            <person name="Yan W."/>
            <person name="Fan B."/>
            <person name="Jiang Y."/>
            <person name="Adhikari A."/>
            <person name="Zheng C.-J."/>
            <person name="Schuster L."/>
            <person name="Cowan T.M."/>
            <person name="Smanski M.J."/>
            <person name="Chevrette M.G."/>
            <person name="De Carvalho L.P.S."/>
            <person name="Shen B."/>
        </authorList>
    </citation>
    <scope>NUCLEOTIDE SEQUENCE [LARGE SCALE GENOMIC DNA]</scope>
    <source>
        <strain evidence="1 2">NPDC050545</strain>
    </source>
</reference>
<comment type="caution">
    <text evidence="1">The sequence shown here is derived from an EMBL/GenBank/DDBJ whole genome shotgun (WGS) entry which is preliminary data.</text>
</comment>
<name>A0ABW7YJW2_9ACTN</name>
<evidence type="ECO:0000313" key="2">
    <source>
        <dbReference type="Proteomes" id="UP001612741"/>
    </source>
</evidence>
<dbReference type="Proteomes" id="UP001612741">
    <property type="component" value="Unassembled WGS sequence"/>
</dbReference>